<evidence type="ECO:0000313" key="1">
    <source>
        <dbReference type="EMBL" id="KAF1023283.1"/>
    </source>
</evidence>
<accession>A0A833TWE9</accession>
<evidence type="ECO:0000313" key="2">
    <source>
        <dbReference type="Proteomes" id="UP000490535"/>
    </source>
</evidence>
<dbReference type="AlphaFoldDB" id="A0A833TWE9"/>
<gene>
    <name evidence="1" type="ORF">GAK29_02967</name>
</gene>
<dbReference type="Proteomes" id="UP000490535">
    <property type="component" value="Unassembled WGS sequence"/>
</dbReference>
<comment type="caution">
    <text evidence="1">The sequence shown here is derived from an EMBL/GenBank/DDBJ whole genome shotgun (WGS) entry which is preliminary data.</text>
</comment>
<organism evidence="1 2">
    <name type="scientific">Acinetobacter bereziniae</name>
    <name type="common">Acinetobacter genomosp. 10</name>
    <dbReference type="NCBI Taxonomy" id="106648"/>
    <lineage>
        <taxon>Bacteria</taxon>
        <taxon>Pseudomonadati</taxon>
        <taxon>Pseudomonadota</taxon>
        <taxon>Gammaproteobacteria</taxon>
        <taxon>Moraxellales</taxon>
        <taxon>Moraxellaceae</taxon>
        <taxon>Acinetobacter</taxon>
    </lineage>
</organism>
<sequence>MKKKNRKIIINDKVYLYNMQSRYCGNDLGIVTLKIFLDGYTQTPYIFQFKNIVDFIGGTPLYTGVFLLNKQTALQEFVSLHRPYFARLFILYALSEGWDATKKYENQKAMDVLTHFNLDVSKIEYKSIDESGNDSNL</sequence>
<dbReference type="EMBL" id="WNDP01000079">
    <property type="protein sequence ID" value="KAF1023283.1"/>
    <property type="molecule type" value="Genomic_DNA"/>
</dbReference>
<name>A0A833TWE9_ACIBZ</name>
<reference evidence="2" key="1">
    <citation type="journal article" date="2020" name="MBio">
        <title>Horizontal gene transfer to a defensive symbiont with a reduced genome amongst a multipartite beetle microbiome.</title>
        <authorList>
            <person name="Waterworth S.C."/>
            <person name="Florez L.V."/>
            <person name="Rees E.R."/>
            <person name="Hertweck C."/>
            <person name="Kaltenpoth M."/>
            <person name="Kwan J.C."/>
        </authorList>
    </citation>
    <scope>NUCLEOTIDE SEQUENCE [LARGE SCALE GENOMIC DNA]</scope>
</reference>
<protein>
    <submittedName>
        <fullName evidence="1">Uncharacterized protein</fullName>
    </submittedName>
</protein>
<proteinExistence type="predicted"/>